<keyword evidence="1" id="KW-0812">Transmembrane</keyword>
<dbReference type="SUPFAM" id="SSF54523">
    <property type="entry name" value="Pili subunits"/>
    <property type="match status" value="1"/>
</dbReference>
<evidence type="ECO:0008006" key="4">
    <source>
        <dbReference type="Google" id="ProtNLM"/>
    </source>
</evidence>
<protein>
    <recommendedName>
        <fullName evidence="4">General secretion pathway GspH domain-containing protein</fullName>
    </recommendedName>
</protein>
<dbReference type="AlphaFoldDB" id="A0A2M7DQF8"/>
<name>A0A2M7DQF8_9BACT</name>
<organism evidence="2 3">
    <name type="scientific">Candidatus Falkowbacteria bacterium CG02_land_8_20_14_3_00_36_14</name>
    <dbReference type="NCBI Taxonomy" id="1974560"/>
    <lineage>
        <taxon>Bacteria</taxon>
        <taxon>Candidatus Falkowiibacteriota</taxon>
    </lineage>
</organism>
<dbReference type="EMBL" id="PETS01000017">
    <property type="protein sequence ID" value="PIV52023.1"/>
    <property type="molecule type" value="Genomic_DNA"/>
</dbReference>
<dbReference type="Gene3D" id="3.30.700.10">
    <property type="entry name" value="Glycoprotein, Type 4 Pilin"/>
    <property type="match status" value="1"/>
</dbReference>
<evidence type="ECO:0000313" key="3">
    <source>
        <dbReference type="Proteomes" id="UP000228896"/>
    </source>
</evidence>
<feature type="transmembrane region" description="Helical" evidence="1">
    <location>
        <begin position="20"/>
        <end position="41"/>
    </location>
</feature>
<accession>A0A2M7DQF8</accession>
<keyword evidence="1" id="KW-0472">Membrane</keyword>
<dbReference type="Pfam" id="PF07963">
    <property type="entry name" value="N_methyl"/>
    <property type="match status" value="1"/>
</dbReference>
<evidence type="ECO:0000256" key="1">
    <source>
        <dbReference type="SAM" id="Phobius"/>
    </source>
</evidence>
<keyword evidence="1" id="KW-1133">Transmembrane helix</keyword>
<dbReference type="InterPro" id="IPR045584">
    <property type="entry name" value="Pilin-like"/>
</dbReference>
<proteinExistence type="predicted"/>
<dbReference type="Proteomes" id="UP000228896">
    <property type="component" value="Unassembled WGS sequence"/>
</dbReference>
<comment type="caution">
    <text evidence="2">The sequence shown here is derived from an EMBL/GenBank/DDBJ whole genome shotgun (WGS) entry which is preliminary data.</text>
</comment>
<dbReference type="PROSITE" id="PS00409">
    <property type="entry name" value="PROKAR_NTER_METHYL"/>
    <property type="match status" value="1"/>
</dbReference>
<gene>
    <name evidence="2" type="ORF">COS18_00930</name>
</gene>
<evidence type="ECO:0000313" key="2">
    <source>
        <dbReference type="EMBL" id="PIV52023.1"/>
    </source>
</evidence>
<reference evidence="3" key="1">
    <citation type="submission" date="2017-09" db="EMBL/GenBank/DDBJ databases">
        <title>Depth-based differentiation of microbial function through sediment-hosted aquifers and enrichment of novel symbionts in the deep terrestrial subsurface.</title>
        <authorList>
            <person name="Probst A.J."/>
            <person name="Ladd B."/>
            <person name="Jarett J.K."/>
            <person name="Geller-Mcgrath D.E."/>
            <person name="Sieber C.M.K."/>
            <person name="Emerson J.B."/>
            <person name="Anantharaman K."/>
            <person name="Thomas B.C."/>
            <person name="Malmstrom R."/>
            <person name="Stieglmeier M."/>
            <person name="Klingl A."/>
            <person name="Woyke T."/>
            <person name="Ryan C.M."/>
            <person name="Banfield J.F."/>
        </authorList>
    </citation>
    <scope>NUCLEOTIDE SEQUENCE [LARGE SCALE GENOMIC DNA]</scope>
</reference>
<sequence length="184" mass="20087">MDYNKKALPLSNKNGNSTGFTLLELLTSIFIIMLLSVIFVIDYRNISQKNEVSISAQKLISDARLAQNQALGLAKFGSSPTTPKGWGVYIDTANNDQYIIFADLNSNNIYDNLEESKIIILTKGITISPPGAVSRYDILFIPPNPDTVITQDLFTPVTSATIKLTDGVNAKDVIVNSFGLVEAQ</sequence>
<dbReference type="InterPro" id="IPR012902">
    <property type="entry name" value="N_methyl_site"/>
</dbReference>